<keyword evidence="8 17" id="KW-0694">RNA-binding</keyword>
<dbReference type="GO" id="GO:0009968">
    <property type="term" value="P:negative regulation of signal transduction"/>
    <property type="evidence" value="ECO:0007669"/>
    <property type="project" value="UniProtKB-KW"/>
</dbReference>
<keyword evidence="10" id="KW-0458">Lysosome</keyword>
<evidence type="ECO:0000256" key="16">
    <source>
        <dbReference type="ARBA" id="ARBA00083394"/>
    </source>
</evidence>
<dbReference type="GO" id="GO:0005634">
    <property type="term" value="C:nucleus"/>
    <property type="evidence" value="ECO:0007669"/>
    <property type="project" value="UniProtKB-SubCell"/>
</dbReference>
<organism evidence="21 22">
    <name type="scientific">Myotis brandtii</name>
    <name type="common">Brandt's bat</name>
    <dbReference type="NCBI Taxonomy" id="109478"/>
    <lineage>
        <taxon>Eukaryota</taxon>
        <taxon>Metazoa</taxon>
        <taxon>Chordata</taxon>
        <taxon>Craniata</taxon>
        <taxon>Vertebrata</taxon>
        <taxon>Euteleostomi</taxon>
        <taxon>Mammalia</taxon>
        <taxon>Eutheria</taxon>
        <taxon>Laurasiatheria</taxon>
        <taxon>Chiroptera</taxon>
        <taxon>Yangochiroptera</taxon>
        <taxon>Vespertilionidae</taxon>
        <taxon>Myotis</taxon>
    </lineage>
</organism>
<dbReference type="InterPro" id="IPR034494">
    <property type="entry name" value="TIAR_RRM2"/>
</dbReference>
<evidence type="ECO:0000256" key="12">
    <source>
        <dbReference type="ARBA" id="ARBA00037806"/>
    </source>
</evidence>
<evidence type="ECO:0000259" key="20">
    <source>
        <dbReference type="PROSITE" id="PS50132"/>
    </source>
</evidence>
<dbReference type="Gene3D" id="3.30.70.330">
    <property type="match status" value="3"/>
</dbReference>
<dbReference type="GO" id="GO:0003730">
    <property type="term" value="F:mRNA 3'-UTR binding"/>
    <property type="evidence" value="ECO:0007669"/>
    <property type="project" value="UniProtKB-ARBA"/>
</dbReference>
<keyword evidence="22" id="KW-1185">Reference proteome</keyword>
<feature type="compositionally biased region" description="Polar residues" evidence="18">
    <location>
        <begin position="576"/>
        <end position="590"/>
    </location>
</feature>
<evidence type="ECO:0000256" key="13">
    <source>
        <dbReference type="ARBA" id="ARBA00057653"/>
    </source>
</evidence>
<dbReference type="InterPro" id="IPR003954">
    <property type="entry name" value="RRM_euk-type"/>
</dbReference>
<evidence type="ECO:0000256" key="15">
    <source>
        <dbReference type="ARBA" id="ARBA00068023"/>
    </source>
</evidence>
<dbReference type="InterPro" id="IPR034492">
    <property type="entry name" value="TIAR_RRM1"/>
</dbReference>
<dbReference type="PROSITE" id="PS50102">
    <property type="entry name" value="RRM"/>
    <property type="match status" value="3"/>
</dbReference>
<dbReference type="PANTHER" id="PTHR10352">
    <property type="entry name" value="EUKARYOTIC TRANSLATION INITIATION FACTOR 3 SUBUNIT G"/>
    <property type="match status" value="1"/>
</dbReference>
<proteinExistence type="predicted"/>
<comment type="subcellular location">
    <subcellularLocation>
        <location evidence="12">Cytolytic granule</location>
    </subcellularLocation>
    <subcellularLocation>
        <location evidence="2">Cytoplasm</location>
        <location evidence="2">Stress granule</location>
    </subcellularLocation>
    <subcellularLocation>
        <location evidence="1">Nucleus</location>
    </subcellularLocation>
</comment>
<keyword evidence="11" id="KW-0539">Nucleus</keyword>
<dbReference type="InterPro" id="IPR035979">
    <property type="entry name" value="RBD_domain_sf"/>
</dbReference>
<protein>
    <recommendedName>
        <fullName evidence="15">Nucleolysin TIAR</fullName>
    </recommendedName>
    <alternativeName>
        <fullName evidence="16">TIA-1-related protein</fullName>
    </alternativeName>
</protein>
<evidence type="ECO:0000256" key="18">
    <source>
        <dbReference type="SAM" id="MobiDB-lite"/>
    </source>
</evidence>
<dbReference type="GO" id="GO:0010494">
    <property type="term" value="C:cytoplasmic stress granule"/>
    <property type="evidence" value="ECO:0007669"/>
    <property type="project" value="UniProtKB-SubCell"/>
</dbReference>
<dbReference type="InterPro" id="IPR037879">
    <property type="entry name" value="RGS10_RGS"/>
</dbReference>
<evidence type="ECO:0000256" key="5">
    <source>
        <dbReference type="ARBA" id="ARBA00022700"/>
    </source>
</evidence>
<dbReference type="SMART" id="SM00315">
    <property type="entry name" value="RGS"/>
    <property type="match status" value="1"/>
</dbReference>
<dbReference type="SMART" id="SM00360">
    <property type="entry name" value="RRM"/>
    <property type="match status" value="3"/>
</dbReference>
<evidence type="ECO:0000256" key="6">
    <source>
        <dbReference type="ARBA" id="ARBA00022703"/>
    </source>
</evidence>
<evidence type="ECO:0000256" key="9">
    <source>
        <dbReference type="ARBA" id="ARBA00022990"/>
    </source>
</evidence>
<evidence type="ECO:0000256" key="11">
    <source>
        <dbReference type="ARBA" id="ARBA00023242"/>
    </source>
</evidence>
<dbReference type="GO" id="GO:0006915">
    <property type="term" value="P:apoptotic process"/>
    <property type="evidence" value="ECO:0007669"/>
    <property type="project" value="UniProtKB-KW"/>
</dbReference>
<feature type="domain" description="RGS" evidence="20">
    <location>
        <begin position="450"/>
        <end position="563"/>
    </location>
</feature>
<dbReference type="InterPro" id="IPR034496">
    <property type="entry name" value="TIAR_RRM3"/>
</dbReference>
<evidence type="ECO:0000259" key="19">
    <source>
        <dbReference type="PROSITE" id="PS50102"/>
    </source>
</evidence>
<feature type="domain" description="RRM" evidence="19">
    <location>
        <begin position="44"/>
        <end position="120"/>
    </location>
</feature>
<dbReference type="PROSITE" id="PS50132">
    <property type="entry name" value="RGS"/>
    <property type="match status" value="1"/>
</dbReference>
<dbReference type="InterPro" id="IPR016137">
    <property type="entry name" value="RGS"/>
</dbReference>
<sequence>MILKAVSDLAQDDRDAERREEVRARAVREALEQELETWVGFCGKIKYVGNLSRDVTEVLILQLFSQIGPCKSCKMITEHTSNDPYCFVEFYEHRDAAAALAAMNGRKILGKEVKVNWATTPSSQKKDTSNHFHVFVGDLSPEITTEDIKSAFAPFGKISDARVVKDMATGKSKGYGFVSFYNKLDAENAIVHMGGQWLGGRQIRTNWATRKPPAPKSTQENNTKQLRFEDVVNQSSPKNCTVYCGGIASGLTDQLMRQTFSPFGQIMEIRVFPEKGYSFVRFSTHESAAHAIVSVNGTTIEGHVVKCYWGKESPDMTKNFQQVDYSQWGQWSQVYGNPQQYGQYMANGWQVPPYGVYGQPWNQQGFGVDQSPSAAWMGGFGAQPPQGQAPPPVIPPPNQAGYGQRCEIRMVPATSQPRELKQELLDIHDSDGSSSSSHQNPKSTAKWAASLENLLEDPEGVKRFREFLKKEFSEENVLFWLACEDFKKTQDKKQMQEKAKEIYMTFLSSKASSQVNVEGQSRLNEKILEEPHPLMFQKLQDQIFNLMKYDSYSRFLKSDLFLKHKRTEEEEEEPPDTQTAAKRASRTYNT</sequence>
<dbReference type="InterPro" id="IPR024066">
    <property type="entry name" value="RGS_subdom1/3"/>
</dbReference>
<evidence type="ECO:0000256" key="7">
    <source>
        <dbReference type="ARBA" id="ARBA00022737"/>
    </source>
</evidence>
<dbReference type="eggNOG" id="KOG0148">
    <property type="taxonomic scope" value="Eukaryota"/>
</dbReference>
<evidence type="ECO:0000256" key="17">
    <source>
        <dbReference type="PROSITE-ProRule" id="PRU00176"/>
    </source>
</evidence>
<dbReference type="InterPro" id="IPR036305">
    <property type="entry name" value="RGS_sf"/>
</dbReference>
<dbReference type="GO" id="GO:0008277">
    <property type="term" value="P:regulation of G protein-coupled receptor signaling pathway"/>
    <property type="evidence" value="ECO:0007669"/>
    <property type="project" value="InterPro"/>
</dbReference>
<keyword evidence="5" id="KW-0734">Signal transduction inhibitor</keyword>
<dbReference type="FunFam" id="3.30.70.330:FF:000038">
    <property type="entry name" value="Nucleolysin tiar isoform 1"/>
    <property type="match status" value="1"/>
</dbReference>
<evidence type="ECO:0000256" key="14">
    <source>
        <dbReference type="ARBA" id="ARBA00065649"/>
    </source>
</evidence>
<dbReference type="EMBL" id="KE164206">
    <property type="protein sequence ID" value="EPQ16078.1"/>
    <property type="molecule type" value="Genomic_DNA"/>
</dbReference>
<dbReference type="GO" id="GO:0003677">
    <property type="term" value="F:DNA binding"/>
    <property type="evidence" value="ECO:0007669"/>
    <property type="project" value="InterPro"/>
</dbReference>
<dbReference type="AlphaFoldDB" id="S7PYP3"/>
<dbReference type="Pfam" id="PF00076">
    <property type="entry name" value="RRM_1"/>
    <property type="match status" value="3"/>
</dbReference>
<dbReference type="CDD" id="cd12620">
    <property type="entry name" value="RRM3_TIAR"/>
    <property type="match status" value="1"/>
</dbReference>
<keyword evidence="7" id="KW-0677">Repeat</keyword>
<keyword evidence="4" id="KW-0597">Phosphoprotein</keyword>
<dbReference type="Proteomes" id="UP000052978">
    <property type="component" value="Unassembled WGS sequence"/>
</dbReference>
<feature type="region of interest" description="Disordered" evidence="18">
    <location>
        <begin position="565"/>
        <end position="590"/>
    </location>
</feature>
<dbReference type="GO" id="GO:0042127">
    <property type="term" value="P:regulation of cell population proliferation"/>
    <property type="evidence" value="ECO:0007669"/>
    <property type="project" value="UniProtKB-ARBA"/>
</dbReference>
<keyword evidence="9" id="KW-0007">Acetylation</keyword>
<feature type="domain" description="RRM" evidence="19">
    <location>
        <begin position="132"/>
        <end position="210"/>
    </location>
</feature>
<dbReference type="GO" id="GO:0001965">
    <property type="term" value="F:G-protein alpha-subunit binding"/>
    <property type="evidence" value="ECO:0007669"/>
    <property type="project" value="InterPro"/>
</dbReference>
<accession>S7PYP3</accession>
<dbReference type="Pfam" id="PF00615">
    <property type="entry name" value="RGS"/>
    <property type="match status" value="1"/>
</dbReference>
<reference evidence="21 22" key="1">
    <citation type="journal article" date="2013" name="Nat. Commun.">
        <title>Genome analysis reveals insights into physiology and longevity of the Brandt's bat Myotis brandtii.</title>
        <authorList>
            <person name="Seim I."/>
            <person name="Fang X."/>
            <person name="Xiong Z."/>
            <person name="Lobanov A.V."/>
            <person name="Huang Z."/>
            <person name="Ma S."/>
            <person name="Feng Y."/>
            <person name="Turanov A.A."/>
            <person name="Zhu Y."/>
            <person name="Lenz T.L."/>
            <person name="Gerashchenko M.V."/>
            <person name="Fan D."/>
            <person name="Hee Yim S."/>
            <person name="Yao X."/>
            <person name="Jordan D."/>
            <person name="Xiong Y."/>
            <person name="Ma Y."/>
            <person name="Lyapunov A.N."/>
            <person name="Chen G."/>
            <person name="Kulakova O.I."/>
            <person name="Sun Y."/>
            <person name="Lee S.G."/>
            <person name="Bronson R.T."/>
            <person name="Moskalev A.A."/>
            <person name="Sunyaev S.R."/>
            <person name="Zhang G."/>
            <person name="Krogh A."/>
            <person name="Wang J."/>
            <person name="Gladyshev V.N."/>
        </authorList>
    </citation>
    <scope>NUCLEOTIDE SEQUENCE [LARGE SCALE GENOMIC DNA]</scope>
</reference>
<comment type="function">
    <text evidence="13">RNA-binding protein involved in alternative pre-RNA splicing and in cytoplasmic stress granules formation. Shows a preference for uridine-rich RNAs. Activates splicing of alternative exons with weak 5' splice sites followed by a U-rich stretch on its own pre-mRNA and on TIA1 mRNA. Promotes the inclusion of TIA1 exon 5 to give rise to the long isoform (isoform a) of TIA1. Acts downstream of the stress-induced phosphorylation of EIF2S1/EIF2A to promote the recruitment of untranslated mRNAs to cytoplasmic stress granules (SG). Possesses nucleolytic activity against cytotoxic lymphocyte target cells. May be involved in apoptosis.</text>
</comment>
<dbReference type="CDD" id="cd08741">
    <property type="entry name" value="RGS_RGS10"/>
    <property type="match status" value="1"/>
</dbReference>
<evidence type="ECO:0000256" key="8">
    <source>
        <dbReference type="ARBA" id="ARBA00022884"/>
    </source>
</evidence>
<dbReference type="GO" id="GO:0044194">
    <property type="term" value="C:cytolytic granule"/>
    <property type="evidence" value="ECO:0007669"/>
    <property type="project" value="UniProtKB-SubCell"/>
</dbReference>
<evidence type="ECO:0000313" key="22">
    <source>
        <dbReference type="Proteomes" id="UP000052978"/>
    </source>
</evidence>
<dbReference type="Gene3D" id="1.10.167.10">
    <property type="entry name" value="Regulator of G-protein Signalling 4, domain 2"/>
    <property type="match status" value="1"/>
</dbReference>
<name>S7PYP3_MYOBR</name>
<dbReference type="CDD" id="cd12617">
    <property type="entry name" value="RRM2_TIAR"/>
    <property type="match status" value="1"/>
</dbReference>
<evidence type="ECO:0000256" key="2">
    <source>
        <dbReference type="ARBA" id="ARBA00004210"/>
    </source>
</evidence>
<gene>
    <name evidence="21" type="ORF">D623_10024897</name>
</gene>
<dbReference type="SUPFAM" id="SSF48097">
    <property type="entry name" value="Regulator of G-protein signaling, RGS"/>
    <property type="match status" value="1"/>
</dbReference>
<evidence type="ECO:0000256" key="4">
    <source>
        <dbReference type="ARBA" id="ARBA00022553"/>
    </source>
</evidence>
<dbReference type="FunFam" id="1.10.167.10:FF:000001">
    <property type="entry name" value="Putative regulator of g-protein signaling 12"/>
    <property type="match status" value="1"/>
</dbReference>
<dbReference type="InterPro" id="IPR012677">
    <property type="entry name" value="Nucleotide-bd_a/b_plait_sf"/>
</dbReference>
<dbReference type="SMART" id="SM00361">
    <property type="entry name" value="RRM_1"/>
    <property type="match status" value="3"/>
</dbReference>
<dbReference type="CDD" id="cd12616">
    <property type="entry name" value="RRM1_TIAR"/>
    <property type="match status" value="1"/>
</dbReference>
<keyword evidence="3" id="KW-0963">Cytoplasm</keyword>
<comment type="subunit">
    <text evidence="14">Interacts with FASTK.</text>
</comment>
<dbReference type="SUPFAM" id="SSF54928">
    <property type="entry name" value="RNA-binding domain, RBD"/>
    <property type="match status" value="3"/>
</dbReference>
<evidence type="ECO:0000256" key="1">
    <source>
        <dbReference type="ARBA" id="ARBA00004123"/>
    </source>
</evidence>
<dbReference type="Gene3D" id="1.10.196.10">
    <property type="match status" value="1"/>
</dbReference>
<evidence type="ECO:0000256" key="3">
    <source>
        <dbReference type="ARBA" id="ARBA00022490"/>
    </source>
</evidence>
<dbReference type="FunFam" id="3.30.70.330:FF:000087">
    <property type="entry name" value="Nucleolysin TIAR isoform 1"/>
    <property type="match status" value="1"/>
</dbReference>
<dbReference type="InterPro" id="IPR000504">
    <property type="entry name" value="RRM_dom"/>
</dbReference>
<dbReference type="InterPro" id="IPR044926">
    <property type="entry name" value="RGS_subdomain_2"/>
</dbReference>
<keyword evidence="6" id="KW-0053">Apoptosis</keyword>
<dbReference type="FunFam" id="3.30.70.330:FF:000045">
    <property type="entry name" value="Nucleolysin tiar isoform 1"/>
    <property type="match status" value="1"/>
</dbReference>
<dbReference type="PRINTS" id="PR01301">
    <property type="entry name" value="RGSPROTEIN"/>
</dbReference>
<feature type="domain" description="RRM" evidence="19">
    <location>
        <begin position="240"/>
        <end position="312"/>
    </location>
</feature>
<evidence type="ECO:0000256" key="10">
    <source>
        <dbReference type="ARBA" id="ARBA00023228"/>
    </source>
</evidence>
<evidence type="ECO:0000313" key="21">
    <source>
        <dbReference type="EMBL" id="EPQ16078.1"/>
    </source>
</evidence>